<sequence>MLQIAANLEKMSFPVHTLGVTGDNKQHGLNDLHVDQLLSKLPFQYLLFSVILIVHPQEKSSPVFHTFPPLHETLKETTVMMSKYRPSLSLANR</sequence>
<evidence type="ECO:0000313" key="1">
    <source>
        <dbReference type="EMBL" id="PIA31096.1"/>
    </source>
</evidence>
<keyword evidence="2" id="KW-1185">Reference proteome</keyword>
<gene>
    <name evidence="1" type="ORF">AQUCO_05300135v1</name>
</gene>
<accession>A0A2G5CII6</accession>
<dbReference type="EMBL" id="KZ305070">
    <property type="protein sequence ID" value="PIA31096.1"/>
    <property type="molecule type" value="Genomic_DNA"/>
</dbReference>
<protein>
    <submittedName>
        <fullName evidence="1">Uncharacterized protein</fullName>
    </submittedName>
</protein>
<dbReference type="InParanoid" id="A0A2G5CII6"/>
<evidence type="ECO:0000313" key="2">
    <source>
        <dbReference type="Proteomes" id="UP000230069"/>
    </source>
</evidence>
<reference evidence="1 2" key="1">
    <citation type="submission" date="2017-09" db="EMBL/GenBank/DDBJ databases">
        <title>WGS assembly of Aquilegia coerulea Goldsmith.</title>
        <authorList>
            <person name="Hodges S."/>
            <person name="Kramer E."/>
            <person name="Nordborg M."/>
            <person name="Tomkins J."/>
            <person name="Borevitz J."/>
            <person name="Derieg N."/>
            <person name="Yan J."/>
            <person name="Mihaltcheva S."/>
            <person name="Hayes R.D."/>
            <person name="Rokhsar D."/>
        </authorList>
    </citation>
    <scope>NUCLEOTIDE SEQUENCE [LARGE SCALE GENOMIC DNA]</scope>
    <source>
        <strain evidence="2">cv. Goldsmith</strain>
    </source>
</reference>
<name>A0A2G5CII6_AQUCA</name>
<dbReference type="AlphaFoldDB" id="A0A2G5CII6"/>
<proteinExistence type="predicted"/>
<dbReference type="Proteomes" id="UP000230069">
    <property type="component" value="Unassembled WGS sequence"/>
</dbReference>
<organism evidence="1 2">
    <name type="scientific">Aquilegia coerulea</name>
    <name type="common">Rocky mountain columbine</name>
    <dbReference type="NCBI Taxonomy" id="218851"/>
    <lineage>
        <taxon>Eukaryota</taxon>
        <taxon>Viridiplantae</taxon>
        <taxon>Streptophyta</taxon>
        <taxon>Embryophyta</taxon>
        <taxon>Tracheophyta</taxon>
        <taxon>Spermatophyta</taxon>
        <taxon>Magnoliopsida</taxon>
        <taxon>Ranunculales</taxon>
        <taxon>Ranunculaceae</taxon>
        <taxon>Thalictroideae</taxon>
        <taxon>Aquilegia</taxon>
    </lineage>
</organism>